<accession>A0AAJ6BG07</accession>
<gene>
    <name evidence="3" type="ORF">P0Y53_13880</name>
</gene>
<proteinExistence type="predicted"/>
<organism evidence="3 4">
    <name type="scientific">Candidatus Pseudobacter hemicellulosilyticus</name>
    <dbReference type="NCBI Taxonomy" id="3121375"/>
    <lineage>
        <taxon>Bacteria</taxon>
        <taxon>Pseudomonadati</taxon>
        <taxon>Bacteroidota</taxon>
        <taxon>Chitinophagia</taxon>
        <taxon>Chitinophagales</taxon>
        <taxon>Chitinophagaceae</taxon>
        <taxon>Pseudobacter</taxon>
    </lineage>
</organism>
<dbReference type="PROSITE" id="PS51257">
    <property type="entry name" value="PROKAR_LIPOPROTEIN"/>
    <property type="match status" value="1"/>
</dbReference>
<dbReference type="Pfam" id="PF08522">
    <property type="entry name" value="BT_3987-like_N"/>
    <property type="match status" value="1"/>
</dbReference>
<feature type="domain" description="DUF5013" evidence="2">
    <location>
        <begin position="200"/>
        <end position="338"/>
    </location>
</feature>
<dbReference type="Gene3D" id="2.60.40.1740">
    <property type="entry name" value="hypothetical protein (bacova_03559)"/>
    <property type="match status" value="1"/>
</dbReference>
<name>A0AAJ6BG07_9BACT</name>
<evidence type="ECO:0000259" key="2">
    <source>
        <dbReference type="Pfam" id="PF16405"/>
    </source>
</evidence>
<dbReference type="InterPro" id="IPR032181">
    <property type="entry name" value="DUF5013"/>
</dbReference>
<dbReference type="EMBL" id="CP119311">
    <property type="protein sequence ID" value="WEK33576.1"/>
    <property type="molecule type" value="Genomic_DNA"/>
</dbReference>
<protein>
    <submittedName>
        <fullName evidence="3">DUF5013 domain-containing protein</fullName>
    </submittedName>
</protein>
<evidence type="ECO:0000259" key="1">
    <source>
        <dbReference type="Pfam" id="PF08522"/>
    </source>
</evidence>
<sequence length="364" mass="38779">MKLYTTLCFLFLLAVLSGCEKDDSKIAYGNNTIFMPQAQLKSGGVDASYPVPSGVDSSTYNYQTDRTAGKLKVILGANISGPGAEGYSVSISVNTDTIQQILDAGVYPAATYLPMPASLYSLPEKLTVPAGTRGGTFTLDLDIEQLKLEQYVGKHLLLAVKISDPSNYELLTKLTTTIVVVDVDALVIGPSQDITLAYIKNPGSPFIASALNGKWGTLADWKANAAALSHSGIGGYVTDGDGKNMNLESGWGSPQIYNGKLYQTIELPAGTYSFDPSGGSWKWLGALDVAYTVVAPAVDTIPDFADILTATGFWYQQLKSPQTPVTFTLDQPGKVTVGIVVNHIQAGQGFKTSSVKLVTYPKHL</sequence>
<feature type="domain" description="BT-3987-like N-terminal" evidence="1">
    <location>
        <begin position="57"/>
        <end position="168"/>
    </location>
</feature>
<dbReference type="InterPro" id="IPR013728">
    <property type="entry name" value="BT_3987-like_N"/>
</dbReference>
<reference evidence="3" key="1">
    <citation type="submission" date="2023-03" db="EMBL/GenBank/DDBJ databases">
        <title>Andean soil-derived lignocellulolytic bacterial consortium as a source of novel taxa and putative plastic-active enzymes.</title>
        <authorList>
            <person name="Diaz-Garcia L."/>
            <person name="Chuvochina M."/>
            <person name="Feuerriegel G."/>
            <person name="Bunk B."/>
            <person name="Sproer C."/>
            <person name="Streit W.R."/>
            <person name="Rodriguez L.M."/>
            <person name="Overmann J."/>
            <person name="Jimenez D.J."/>
        </authorList>
    </citation>
    <scope>NUCLEOTIDE SEQUENCE</scope>
    <source>
        <strain evidence="3">MAG 7</strain>
    </source>
</reference>
<dbReference type="Proteomes" id="UP001220610">
    <property type="component" value="Chromosome"/>
</dbReference>
<dbReference type="Pfam" id="PF16405">
    <property type="entry name" value="DUF5013"/>
    <property type="match status" value="1"/>
</dbReference>
<dbReference type="AlphaFoldDB" id="A0AAJ6BG07"/>
<evidence type="ECO:0000313" key="4">
    <source>
        <dbReference type="Proteomes" id="UP001220610"/>
    </source>
</evidence>
<evidence type="ECO:0000313" key="3">
    <source>
        <dbReference type="EMBL" id="WEK33576.1"/>
    </source>
</evidence>